<accession>A0ABQ5E083</accession>
<dbReference type="Proteomes" id="UP001151760">
    <property type="component" value="Unassembled WGS sequence"/>
</dbReference>
<dbReference type="InterPro" id="IPR013103">
    <property type="entry name" value="RVT_2"/>
</dbReference>
<dbReference type="PANTHER" id="PTHR11439">
    <property type="entry name" value="GAG-POL-RELATED RETROTRANSPOSON"/>
    <property type="match status" value="1"/>
</dbReference>
<feature type="domain" description="Retrotransposon Copia-like N-terminal" evidence="3">
    <location>
        <begin position="26"/>
        <end position="70"/>
    </location>
</feature>
<evidence type="ECO:0000256" key="1">
    <source>
        <dbReference type="SAM" id="MobiDB-lite"/>
    </source>
</evidence>
<protein>
    <submittedName>
        <fullName evidence="4">RNA-directed DNA polymerase</fullName>
    </submittedName>
</protein>
<organism evidence="4 5">
    <name type="scientific">Tanacetum coccineum</name>
    <dbReference type="NCBI Taxonomy" id="301880"/>
    <lineage>
        <taxon>Eukaryota</taxon>
        <taxon>Viridiplantae</taxon>
        <taxon>Streptophyta</taxon>
        <taxon>Embryophyta</taxon>
        <taxon>Tracheophyta</taxon>
        <taxon>Spermatophyta</taxon>
        <taxon>Magnoliopsida</taxon>
        <taxon>eudicotyledons</taxon>
        <taxon>Gunneridae</taxon>
        <taxon>Pentapetalae</taxon>
        <taxon>asterids</taxon>
        <taxon>campanulids</taxon>
        <taxon>Asterales</taxon>
        <taxon>Asteraceae</taxon>
        <taxon>Asteroideae</taxon>
        <taxon>Anthemideae</taxon>
        <taxon>Anthemidinae</taxon>
        <taxon>Tanacetum</taxon>
    </lineage>
</organism>
<dbReference type="EMBL" id="BQNB010015846">
    <property type="protein sequence ID" value="GJT44816.1"/>
    <property type="molecule type" value="Genomic_DNA"/>
</dbReference>
<evidence type="ECO:0000313" key="4">
    <source>
        <dbReference type="EMBL" id="GJT44816.1"/>
    </source>
</evidence>
<evidence type="ECO:0000313" key="5">
    <source>
        <dbReference type="Proteomes" id="UP001151760"/>
    </source>
</evidence>
<dbReference type="SUPFAM" id="SSF56672">
    <property type="entry name" value="DNA/RNA polymerases"/>
    <property type="match status" value="1"/>
</dbReference>
<gene>
    <name evidence="4" type="ORF">Tco_0953531</name>
</gene>
<dbReference type="PANTHER" id="PTHR11439:SF511">
    <property type="match status" value="1"/>
</dbReference>
<reference evidence="4" key="2">
    <citation type="submission" date="2022-01" db="EMBL/GenBank/DDBJ databases">
        <authorList>
            <person name="Yamashiro T."/>
            <person name="Shiraishi A."/>
            <person name="Satake H."/>
            <person name="Nakayama K."/>
        </authorList>
    </citation>
    <scope>NUCLEOTIDE SEQUENCE</scope>
</reference>
<reference evidence="4" key="1">
    <citation type="journal article" date="2022" name="Int. J. Mol. Sci.">
        <title>Draft Genome of Tanacetum Coccineum: Genomic Comparison of Closely Related Tanacetum-Family Plants.</title>
        <authorList>
            <person name="Yamashiro T."/>
            <person name="Shiraishi A."/>
            <person name="Nakayama K."/>
            <person name="Satake H."/>
        </authorList>
    </citation>
    <scope>NUCLEOTIDE SEQUENCE</scope>
</reference>
<sequence>MTGGSGSNVDSISSLDVGNLLHLQTNDNNSGPLINLKLTGSENYRVWSNAMKIALQARNKMCFVDGTCTKVAYATSVPLSNQWERCNAVVLSWLLSSISDDLYLSQVYSENAAEFLMGLDDVYFPIRSSLLTQTELPDVKDTFVIVCRKESHRGLGSGTGVQKPTKNSSSMPFTSDQIAKLMSLIGDKPGNGIHANMAGANQHIASSTNNMINVIDISKLNITVGHPNGTTAKIKKDLKRENILGTGSEAGGLYVFNTEFIKPFFDDFQTDSQASSPNDDGGEPSGSNIGSESESDDTAREQSSDYDQGSMQIGEEDFYEENVFENYDVPTNLFKTEESNTREKMEALYEINSWDLVELPKNMKAIGSKWAYKIKHKPTGEIDRYKARLVANGFNQREGIDYEETFSPVVKMGTVKCLISLTIQNGWCLFQLDVNNAFLYDNLNEDVYMLPQPGYFNKNETRVCKLKRSLYGLKQALRQWNNRFSEELVKNDFKQSGHDHSLYTKESGGSFVALLVYVDDIVLTRNDINEINKVKTFLKSKFKIKDLGEFEYFLGIEPVSTPLLENIILAHKESEDDNQHMQSPLQSHMDLGLRVLSYLKGAPGSSVNYEKSDHMSLKVYADSDWAKCPVTRRPVLGYCVFFNGCMVSWKSKKQATLSKSYAEAEYKPMATATCEVIWVVNILKDLKVINLRLAELFCDNSAAIQIDANLVMDEKTKHFDLDVHIIREKVASGLIKTTKIASENQTADIFTKALGFPQHSFLVKKLTLLNMYTKSV</sequence>
<keyword evidence="4" id="KW-0695">RNA-directed DNA polymerase</keyword>
<name>A0ABQ5E083_9ASTR</name>
<keyword evidence="4" id="KW-0808">Transferase</keyword>
<evidence type="ECO:0000259" key="2">
    <source>
        <dbReference type="Pfam" id="PF07727"/>
    </source>
</evidence>
<feature type="region of interest" description="Disordered" evidence="1">
    <location>
        <begin position="268"/>
        <end position="311"/>
    </location>
</feature>
<dbReference type="Pfam" id="PF07727">
    <property type="entry name" value="RVT_2"/>
    <property type="match status" value="1"/>
</dbReference>
<proteinExistence type="predicted"/>
<evidence type="ECO:0000259" key="3">
    <source>
        <dbReference type="Pfam" id="PF14244"/>
    </source>
</evidence>
<dbReference type="CDD" id="cd09272">
    <property type="entry name" value="RNase_HI_RT_Ty1"/>
    <property type="match status" value="1"/>
</dbReference>
<feature type="domain" description="Reverse transcriptase Ty1/copia-type" evidence="2">
    <location>
        <begin position="352"/>
        <end position="557"/>
    </location>
</feature>
<dbReference type="InterPro" id="IPR043502">
    <property type="entry name" value="DNA/RNA_pol_sf"/>
</dbReference>
<dbReference type="Pfam" id="PF14244">
    <property type="entry name" value="Retrotran_gag_3"/>
    <property type="match status" value="1"/>
</dbReference>
<keyword evidence="4" id="KW-0548">Nucleotidyltransferase</keyword>
<dbReference type="InterPro" id="IPR029472">
    <property type="entry name" value="Copia-like_N"/>
</dbReference>
<keyword evidence="5" id="KW-1185">Reference proteome</keyword>
<dbReference type="GO" id="GO:0003964">
    <property type="term" value="F:RNA-directed DNA polymerase activity"/>
    <property type="evidence" value="ECO:0007669"/>
    <property type="project" value="UniProtKB-KW"/>
</dbReference>
<comment type="caution">
    <text evidence="4">The sequence shown here is derived from an EMBL/GenBank/DDBJ whole genome shotgun (WGS) entry which is preliminary data.</text>
</comment>